<keyword evidence="3 10" id="KW-0808">Transferase</keyword>
<feature type="transmembrane region" description="Helical" evidence="8">
    <location>
        <begin position="90"/>
        <end position="107"/>
    </location>
</feature>
<dbReference type="AlphaFoldDB" id="A0A0R2CY13"/>
<dbReference type="STRING" id="1423802.FC56_GL001523"/>
<dbReference type="Proteomes" id="UP000051256">
    <property type="component" value="Unassembled WGS sequence"/>
</dbReference>
<feature type="transmembrane region" description="Helical" evidence="8">
    <location>
        <begin position="245"/>
        <end position="264"/>
    </location>
</feature>
<evidence type="ECO:0000313" key="11">
    <source>
        <dbReference type="Proteomes" id="UP000051256"/>
    </source>
</evidence>
<keyword evidence="6 8" id="KW-0472">Membrane</keyword>
<evidence type="ECO:0000256" key="8">
    <source>
        <dbReference type="SAM" id="Phobius"/>
    </source>
</evidence>
<dbReference type="PANTHER" id="PTHR23028:SF53">
    <property type="entry name" value="ACYL_TRANSF_3 DOMAIN-CONTAINING PROTEIN"/>
    <property type="match status" value="1"/>
</dbReference>
<reference evidence="10 11" key="1">
    <citation type="journal article" date="2015" name="Genome Announc.">
        <title>Expanding the biotechnology potential of lactobacilli through comparative genomics of 213 strains and associated genera.</title>
        <authorList>
            <person name="Sun Z."/>
            <person name="Harris H.M."/>
            <person name="McCann A."/>
            <person name="Guo C."/>
            <person name="Argimon S."/>
            <person name="Zhang W."/>
            <person name="Yang X."/>
            <person name="Jeffery I.B."/>
            <person name="Cooney J.C."/>
            <person name="Kagawa T.F."/>
            <person name="Liu W."/>
            <person name="Song Y."/>
            <person name="Salvetti E."/>
            <person name="Wrobel A."/>
            <person name="Rasinkangas P."/>
            <person name="Parkhill J."/>
            <person name="Rea M.C."/>
            <person name="O'Sullivan O."/>
            <person name="Ritari J."/>
            <person name="Douillard F.P."/>
            <person name="Paul Ross R."/>
            <person name="Yang R."/>
            <person name="Briner A.E."/>
            <person name="Felis G.E."/>
            <person name="de Vos W.M."/>
            <person name="Barrangou R."/>
            <person name="Klaenhammer T.R."/>
            <person name="Caufield P.W."/>
            <person name="Cui Y."/>
            <person name="Zhang H."/>
            <person name="O'Toole P.W."/>
        </authorList>
    </citation>
    <scope>NUCLEOTIDE SEQUENCE [LARGE SCALE GENOMIC DNA]</scope>
    <source>
        <strain evidence="10 11">DSM 24302</strain>
    </source>
</reference>
<dbReference type="InterPro" id="IPR036514">
    <property type="entry name" value="SGNH_hydro_sf"/>
</dbReference>
<keyword evidence="11" id="KW-1185">Reference proteome</keyword>
<feature type="transmembrane region" description="Helical" evidence="8">
    <location>
        <begin position="20"/>
        <end position="41"/>
    </location>
</feature>
<dbReference type="SUPFAM" id="SSF52266">
    <property type="entry name" value="SGNH hydrolase"/>
    <property type="match status" value="1"/>
</dbReference>
<gene>
    <name evidence="10" type="ORF">FC56_GL001523</name>
</gene>
<evidence type="ECO:0000256" key="5">
    <source>
        <dbReference type="ARBA" id="ARBA00022989"/>
    </source>
</evidence>
<accession>A0A0R2CY13</accession>
<evidence type="ECO:0000256" key="6">
    <source>
        <dbReference type="ARBA" id="ARBA00023136"/>
    </source>
</evidence>
<dbReference type="Pfam" id="PF01757">
    <property type="entry name" value="Acyl_transf_3"/>
    <property type="match status" value="1"/>
</dbReference>
<evidence type="ECO:0000256" key="2">
    <source>
        <dbReference type="ARBA" id="ARBA00022475"/>
    </source>
</evidence>
<protein>
    <submittedName>
        <fullName evidence="10">Acyltransferase</fullName>
    </submittedName>
</protein>
<dbReference type="Gene3D" id="3.40.50.1110">
    <property type="entry name" value="SGNH hydrolase"/>
    <property type="match status" value="1"/>
</dbReference>
<dbReference type="GO" id="GO:0016747">
    <property type="term" value="F:acyltransferase activity, transferring groups other than amino-acyl groups"/>
    <property type="evidence" value="ECO:0007669"/>
    <property type="project" value="InterPro"/>
</dbReference>
<comment type="caution">
    <text evidence="10">The sequence shown here is derived from an EMBL/GenBank/DDBJ whole genome shotgun (WGS) entry which is preliminary data.</text>
</comment>
<comment type="subcellular location">
    <subcellularLocation>
        <location evidence="1">Cell membrane</location>
        <topology evidence="1">Multi-pass membrane protein</topology>
    </subcellularLocation>
</comment>
<dbReference type="PATRIC" id="fig|1423802.4.peg.1544"/>
<evidence type="ECO:0000256" key="4">
    <source>
        <dbReference type="ARBA" id="ARBA00022692"/>
    </source>
</evidence>
<evidence type="ECO:0000256" key="3">
    <source>
        <dbReference type="ARBA" id="ARBA00022679"/>
    </source>
</evidence>
<dbReference type="InterPro" id="IPR002656">
    <property type="entry name" value="Acyl_transf_3_dom"/>
</dbReference>
<feature type="transmembrane region" description="Helical" evidence="8">
    <location>
        <begin position="270"/>
        <end position="292"/>
    </location>
</feature>
<feature type="transmembrane region" description="Helical" evidence="8">
    <location>
        <begin position="159"/>
        <end position="176"/>
    </location>
</feature>
<dbReference type="GO" id="GO:0005886">
    <property type="term" value="C:plasma membrane"/>
    <property type="evidence" value="ECO:0007669"/>
    <property type="project" value="UniProtKB-SubCell"/>
</dbReference>
<feature type="transmembrane region" description="Helical" evidence="8">
    <location>
        <begin position="381"/>
        <end position="401"/>
    </location>
</feature>
<name>A0A0R2CY13_9LACO</name>
<dbReference type="PANTHER" id="PTHR23028">
    <property type="entry name" value="ACETYLTRANSFERASE"/>
    <property type="match status" value="1"/>
</dbReference>
<keyword evidence="2" id="KW-1003">Cell membrane</keyword>
<dbReference type="InterPro" id="IPR050879">
    <property type="entry name" value="Acyltransferase_3"/>
</dbReference>
<evidence type="ECO:0000259" key="9">
    <source>
        <dbReference type="Pfam" id="PF01757"/>
    </source>
</evidence>
<feature type="transmembrane region" description="Helical" evidence="8">
    <location>
        <begin position="47"/>
        <end position="69"/>
    </location>
</feature>
<evidence type="ECO:0000256" key="1">
    <source>
        <dbReference type="ARBA" id="ARBA00004651"/>
    </source>
</evidence>
<evidence type="ECO:0000256" key="7">
    <source>
        <dbReference type="ARBA" id="ARBA00023315"/>
    </source>
</evidence>
<sequence>MKRAEWRNQQMAKKTHKRRYISGIDGLRTLAVIGVIVFHLAPSALQGGFLGVPIFLVLAGYLVTYFMLLDWDNERSLHIWAFLKRRISRLYPTLVTVLVATTAYITLFNRSLLTNIKATLATNLTFVYNWFEIGHGQSYFDRAMGESPFTHLWTLSLEGQFYLIWPFVIILLLTITKKRWQSALILFVGAIASAVEMAILYDPNNINRVYYGTDTRFFALLLGASLAFIWPIHKLSENASKGSRLTFDGVGLLLMLGMIYYYITMSGSDAWAYHGGMFIFSLLATLFVAIIVHPASHWNQWLTNPVFTYIGKRSYGIYVYQFPVMIFYENSVKSIGNHPVINALIQVAIILLISELSYRYIETPLKHFDWHQLGASLKNPTRAVTAAIMAVMVVLTFVGMATKPEQSTADSLKKTITARQAAADKKNQKAELLQKKQAAQAKKFAHNRKLEKQAIKHLSAKKRKVMKEYGITAQEMVTLQHTPLTSVGDSVMIDISGGLQQLFPGAVVDGQVGRQMDAAQSIVQQMASSGKISNNLLLNLGTNGTVTSDQVEAVMDAVGKKCDVYWTTAYVPNRSWQNEVNSTIIAASKKHKNLHIIDWYSLAKKHPGWFTSDGIHPNNTGVRYFARLVAKSIAKDKQ</sequence>
<feature type="transmembrane region" description="Helical" evidence="8">
    <location>
        <begin position="216"/>
        <end position="233"/>
    </location>
</feature>
<dbReference type="RefSeq" id="WP_056977834.1">
    <property type="nucleotide sequence ID" value="NZ_AYZR01000004.1"/>
</dbReference>
<dbReference type="GO" id="GO:0009103">
    <property type="term" value="P:lipopolysaccharide biosynthetic process"/>
    <property type="evidence" value="ECO:0007669"/>
    <property type="project" value="TreeGrafter"/>
</dbReference>
<keyword evidence="7 10" id="KW-0012">Acyltransferase</keyword>
<feature type="domain" description="Acyltransferase 3" evidence="9">
    <location>
        <begin position="22"/>
        <end position="353"/>
    </location>
</feature>
<dbReference type="CDD" id="cd01840">
    <property type="entry name" value="SGNH_hydrolase_yrhL_like"/>
    <property type="match status" value="1"/>
</dbReference>
<keyword evidence="4 8" id="KW-0812">Transmembrane</keyword>
<dbReference type="EMBL" id="AYZR01000004">
    <property type="protein sequence ID" value="KRM94564.1"/>
    <property type="molecule type" value="Genomic_DNA"/>
</dbReference>
<proteinExistence type="predicted"/>
<feature type="transmembrane region" description="Helical" evidence="8">
    <location>
        <begin position="183"/>
        <end position="201"/>
    </location>
</feature>
<evidence type="ECO:0000313" key="10">
    <source>
        <dbReference type="EMBL" id="KRM94564.1"/>
    </source>
</evidence>
<keyword evidence="5 8" id="KW-1133">Transmembrane helix</keyword>
<organism evidence="10 11">
    <name type="scientific">Lentilactobacillus senioris DSM 24302 = JCM 17472</name>
    <dbReference type="NCBI Taxonomy" id="1423802"/>
    <lineage>
        <taxon>Bacteria</taxon>
        <taxon>Bacillati</taxon>
        <taxon>Bacillota</taxon>
        <taxon>Bacilli</taxon>
        <taxon>Lactobacillales</taxon>
        <taxon>Lactobacillaceae</taxon>
        <taxon>Lentilactobacillus</taxon>
    </lineage>
</organism>